<dbReference type="Proteomes" id="UP001623349">
    <property type="component" value="Unassembled WGS sequence"/>
</dbReference>
<gene>
    <name evidence="3" type="ORF">APTSU1_001848500</name>
</gene>
<feature type="compositionally biased region" description="Low complexity" evidence="2">
    <location>
        <begin position="88"/>
        <end position="102"/>
    </location>
</feature>
<feature type="compositionally biased region" description="Basic and acidic residues" evidence="2">
    <location>
        <begin position="43"/>
        <end position="63"/>
    </location>
</feature>
<feature type="compositionally biased region" description="Basic and acidic residues" evidence="2">
    <location>
        <begin position="184"/>
        <end position="196"/>
    </location>
</feature>
<evidence type="ECO:0000313" key="4">
    <source>
        <dbReference type="Proteomes" id="UP001623349"/>
    </source>
</evidence>
<dbReference type="EMBL" id="BAAFST010000020">
    <property type="protein sequence ID" value="GAB1303244.1"/>
    <property type="molecule type" value="Genomic_DNA"/>
</dbReference>
<dbReference type="PANTHER" id="PTHR15268:SF17">
    <property type="entry name" value="BCLAF1 AND THRAP3 FAMILY MEMBER 3"/>
    <property type="match status" value="1"/>
</dbReference>
<feature type="compositionally biased region" description="Basic and acidic residues" evidence="2">
    <location>
        <begin position="106"/>
        <end position="130"/>
    </location>
</feature>
<name>A0ABQ0FVI5_APOSI</name>
<dbReference type="PANTHER" id="PTHR15268">
    <property type="entry name" value="THRAP3/BCLAF1"/>
    <property type="match status" value="1"/>
</dbReference>
<protein>
    <submittedName>
        <fullName evidence="3">BCLAF1 and THRAP3 family member 3</fullName>
    </submittedName>
</protein>
<keyword evidence="4" id="KW-1185">Reference proteome</keyword>
<sequence>MLTTSLRGVKSGSGGSCAKGWHGHDPDLPGGNKESLSPQSRNFEYHEERHFHGHYDPEYRNDPSRPFTWRMDDEKHGQNKSRIPPRVNSYYRSSYENRSPSPNVKPVEKFDTYKPHQEYFPGRGDDDRRSQYMPPYTESAATYMEHERDCYIPTVQGRYTPDEHRSRGSGRGGKPPQMPLADSLRFKEKWHEDQLRHQRGLGENYPQSPRRGSEDFDTRNPFQKRYPEDHDFRKYGYTSKRPTDAARYENREPARIPKWKPEHSFLPFQEKKEEWSFGAQSHRYTEREYPERSSATRVSYDYRHKHHKLSDSEQDFADGRFQKYLKEEDRKYSSLKVPGNRQSDCFSTTRGREVENEQINGPFHLYKKDCVSYTHTNIKESDLGPCNDKWKKKIKKEDCRKENAFSSKQLDTSPKPEEKKCYSLIKKKPLTVKVDRNKTDTFRSTSRYSAERQISHDLVAIGKTSDDFHPVFQHLDSTQNPENKPTEEFAQEIITIIHRVKAESSETPDITLHERFSRIKTKQDADFSQMKSNSDPEFHRRIDMSLADLQNKYTMVYEPDKTLVKVIEPNDLRHDIERRRKERLQNEDENIFHMASPTERNHQSSRFSKVKTVRADGFQKPPHFIKSNFRKFIQKPYINYAMQRKDAITQKIFRVEENHQNRRGSKGSFKNFLGGRFQPHYKSHLVQKSMYIQAKYQRLRFAGPRGFITNKFRNRFLRKKKEGIPSIAKDKQPGIVANGVNPI</sequence>
<organism evidence="3 4">
    <name type="scientific">Apodemus speciosus</name>
    <name type="common">Large Japanese field mouse</name>
    <dbReference type="NCBI Taxonomy" id="105296"/>
    <lineage>
        <taxon>Eukaryota</taxon>
        <taxon>Metazoa</taxon>
        <taxon>Chordata</taxon>
        <taxon>Craniata</taxon>
        <taxon>Vertebrata</taxon>
        <taxon>Euteleostomi</taxon>
        <taxon>Mammalia</taxon>
        <taxon>Eutheria</taxon>
        <taxon>Euarchontoglires</taxon>
        <taxon>Glires</taxon>
        <taxon>Rodentia</taxon>
        <taxon>Myomorpha</taxon>
        <taxon>Muroidea</taxon>
        <taxon>Muridae</taxon>
        <taxon>Murinae</taxon>
        <taxon>Apodemus</taxon>
    </lineage>
</organism>
<feature type="compositionally biased region" description="Basic and acidic residues" evidence="2">
    <location>
        <begin position="225"/>
        <end position="234"/>
    </location>
</feature>
<dbReference type="InterPro" id="IPR029199">
    <property type="entry name" value="THRAP3_BCLAF1"/>
</dbReference>
<comment type="similarity">
    <text evidence="1">Belongs to the BCLAF1/THRAP3 family.</text>
</comment>
<evidence type="ECO:0000256" key="1">
    <source>
        <dbReference type="ARBA" id="ARBA00006481"/>
    </source>
</evidence>
<feature type="compositionally biased region" description="Basic and acidic residues" evidence="2">
    <location>
        <begin position="241"/>
        <end position="255"/>
    </location>
</feature>
<accession>A0ABQ0FVI5</accession>
<feature type="region of interest" description="Disordered" evidence="2">
    <location>
        <begin position="1"/>
        <end position="255"/>
    </location>
</feature>
<proteinExistence type="inferred from homology"/>
<comment type="caution">
    <text evidence="3">The sequence shown here is derived from an EMBL/GenBank/DDBJ whole genome shotgun (WGS) entry which is preliminary data.</text>
</comment>
<evidence type="ECO:0000256" key="2">
    <source>
        <dbReference type="SAM" id="MobiDB-lite"/>
    </source>
</evidence>
<evidence type="ECO:0000313" key="3">
    <source>
        <dbReference type="EMBL" id="GAB1303244.1"/>
    </source>
</evidence>
<reference evidence="3 4" key="1">
    <citation type="submission" date="2024-08" db="EMBL/GenBank/DDBJ databases">
        <title>The draft genome of Apodemus speciosus.</title>
        <authorList>
            <person name="Nabeshima K."/>
            <person name="Suzuki S."/>
            <person name="Onuma M."/>
        </authorList>
    </citation>
    <scope>NUCLEOTIDE SEQUENCE [LARGE SCALE GENOMIC DNA]</scope>
    <source>
        <strain evidence="3">IB14-021</strain>
    </source>
</reference>
<dbReference type="Pfam" id="PF15440">
    <property type="entry name" value="THRAP3_BCLAF1"/>
    <property type="match status" value="1"/>
</dbReference>